<evidence type="ECO:0000313" key="2">
    <source>
        <dbReference type="Proteomes" id="UP000670092"/>
    </source>
</evidence>
<dbReference type="AlphaFoldDB" id="A0A8H7YYZ5"/>
<reference evidence="1 2" key="1">
    <citation type="submission" date="2021-01" db="EMBL/GenBank/DDBJ databases">
        <title>Chromosome-level genome assembly of a human fungal pathogen reveals clustering of transcriptionally co-regulated genes.</title>
        <authorList>
            <person name="Voorhies M."/>
            <person name="Cohen S."/>
            <person name="Shea T.P."/>
            <person name="Petrus S."/>
            <person name="Munoz J.F."/>
            <person name="Poplawski S."/>
            <person name="Goldman W.E."/>
            <person name="Michael T."/>
            <person name="Cuomo C.A."/>
            <person name="Sil A."/>
            <person name="Beyhan S."/>
        </authorList>
    </citation>
    <scope>NUCLEOTIDE SEQUENCE [LARGE SCALE GENOMIC DNA]</scope>
    <source>
        <strain evidence="1 2">G184AR</strain>
    </source>
</reference>
<proteinExistence type="predicted"/>
<gene>
    <name evidence="1" type="ORF">I7I52_10094</name>
</gene>
<name>A0A8H7YYZ5_AJECA</name>
<comment type="caution">
    <text evidence="1">The sequence shown here is derived from an EMBL/GenBank/DDBJ whole genome shotgun (WGS) entry which is preliminary data.</text>
</comment>
<organism evidence="1 2">
    <name type="scientific">Ajellomyces capsulatus</name>
    <name type="common">Darling's disease fungus</name>
    <name type="synonym">Histoplasma capsulatum</name>
    <dbReference type="NCBI Taxonomy" id="5037"/>
    <lineage>
        <taxon>Eukaryota</taxon>
        <taxon>Fungi</taxon>
        <taxon>Dikarya</taxon>
        <taxon>Ascomycota</taxon>
        <taxon>Pezizomycotina</taxon>
        <taxon>Eurotiomycetes</taxon>
        <taxon>Eurotiomycetidae</taxon>
        <taxon>Onygenales</taxon>
        <taxon>Ajellomycetaceae</taxon>
        <taxon>Histoplasma</taxon>
    </lineage>
</organism>
<dbReference type="EMBL" id="JAEVHI010000002">
    <property type="protein sequence ID" value="KAG5299696.1"/>
    <property type="molecule type" value="Genomic_DNA"/>
</dbReference>
<accession>A0A8H7YYZ5</accession>
<dbReference type="Proteomes" id="UP000670092">
    <property type="component" value="Unassembled WGS sequence"/>
</dbReference>
<sequence length="94" mass="10563">MFNTMAMKQRKNGFQAAGASFYAAWLTSAINNPASRTSFFYHLNVKRLNRNVREIPDHQGVMNHADPIVKYTQGILENCGIEIEMENKSGLGTV</sequence>
<evidence type="ECO:0000313" key="1">
    <source>
        <dbReference type="EMBL" id="KAG5299696.1"/>
    </source>
</evidence>
<protein>
    <submittedName>
        <fullName evidence="1">Uncharacterized protein</fullName>
    </submittedName>
</protein>
<dbReference type="VEuPathDB" id="FungiDB:I7I52_10094"/>